<organism evidence="1 2">
    <name type="scientific">Cronartium quercuum f. sp. fusiforme G11</name>
    <dbReference type="NCBI Taxonomy" id="708437"/>
    <lineage>
        <taxon>Eukaryota</taxon>
        <taxon>Fungi</taxon>
        <taxon>Dikarya</taxon>
        <taxon>Basidiomycota</taxon>
        <taxon>Pucciniomycotina</taxon>
        <taxon>Pucciniomycetes</taxon>
        <taxon>Pucciniales</taxon>
        <taxon>Coleosporiaceae</taxon>
        <taxon>Cronartium</taxon>
    </lineage>
</organism>
<proteinExistence type="predicted"/>
<gene>
    <name evidence="1" type="ORF">CROQUDRAFT_102795</name>
</gene>
<dbReference type="Proteomes" id="UP000886653">
    <property type="component" value="Unassembled WGS sequence"/>
</dbReference>
<dbReference type="OrthoDB" id="2505966at2759"/>
<dbReference type="AlphaFoldDB" id="A0A9P6T4R4"/>
<evidence type="ECO:0000313" key="2">
    <source>
        <dbReference type="Proteomes" id="UP000886653"/>
    </source>
</evidence>
<accession>A0A9P6T4R4</accession>
<name>A0A9P6T4R4_9BASI</name>
<protein>
    <submittedName>
        <fullName evidence="1">Uncharacterized protein</fullName>
    </submittedName>
</protein>
<dbReference type="EMBL" id="MU168389">
    <property type="protein sequence ID" value="KAG0138862.1"/>
    <property type="molecule type" value="Genomic_DNA"/>
</dbReference>
<reference evidence="1" key="1">
    <citation type="submission" date="2013-11" db="EMBL/GenBank/DDBJ databases">
        <title>Genome sequence of the fusiform rust pathogen reveals effectors for host alternation and coevolution with pine.</title>
        <authorList>
            <consortium name="DOE Joint Genome Institute"/>
            <person name="Smith K."/>
            <person name="Pendleton A."/>
            <person name="Kubisiak T."/>
            <person name="Anderson C."/>
            <person name="Salamov A."/>
            <person name="Aerts A."/>
            <person name="Riley R."/>
            <person name="Clum A."/>
            <person name="Lindquist E."/>
            <person name="Ence D."/>
            <person name="Campbell M."/>
            <person name="Kronenberg Z."/>
            <person name="Feau N."/>
            <person name="Dhillon B."/>
            <person name="Hamelin R."/>
            <person name="Burleigh J."/>
            <person name="Smith J."/>
            <person name="Yandell M."/>
            <person name="Nelson C."/>
            <person name="Grigoriev I."/>
            <person name="Davis J."/>
        </authorList>
    </citation>
    <scope>NUCLEOTIDE SEQUENCE</scope>
    <source>
        <strain evidence="1">G11</strain>
    </source>
</reference>
<evidence type="ECO:0000313" key="1">
    <source>
        <dbReference type="EMBL" id="KAG0138862.1"/>
    </source>
</evidence>
<sequence length="84" mass="9520">MPFRNPGSFTQLGGEFCFESRLQSSTCIYVDETPSSLVKAKRTFVTSSFHIRHLETTVPYLLFLRALDSKFSTEFSQTSGTSRL</sequence>
<comment type="caution">
    <text evidence="1">The sequence shown here is derived from an EMBL/GenBank/DDBJ whole genome shotgun (WGS) entry which is preliminary data.</text>
</comment>
<keyword evidence="2" id="KW-1185">Reference proteome</keyword>